<organism evidence="2">
    <name type="scientific">Salvia splendens</name>
    <name type="common">Scarlet sage</name>
    <dbReference type="NCBI Taxonomy" id="180675"/>
    <lineage>
        <taxon>Eukaryota</taxon>
        <taxon>Viridiplantae</taxon>
        <taxon>Streptophyta</taxon>
        <taxon>Embryophyta</taxon>
        <taxon>Tracheophyta</taxon>
        <taxon>Spermatophyta</taxon>
        <taxon>Magnoliopsida</taxon>
        <taxon>eudicotyledons</taxon>
        <taxon>Gunneridae</taxon>
        <taxon>Pentapetalae</taxon>
        <taxon>asterids</taxon>
        <taxon>lamiids</taxon>
        <taxon>Lamiales</taxon>
        <taxon>Lamiaceae</taxon>
        <taxon>Nepetoideae</taxon>
        <taxon>Mentheae</taxon>
        <taxon>Salviinae</taxon>
        <taxon>Salvia</taxon>
        <taxon>Salvia subgen. Calosphace</taxon>
        <taxon>core Calosphace</taxon>
    </lineage>
</organism>
<dbReference type="EMBL" id="PNBA02000010">
    <property type="protein sequence ID" value="KAG6409312.1"/>
    <property type="molecule type" value="Genomic_DNA"/>
</dbReference>
<dbReference type="InterPro" id="IPR007612">
    <property type="entry name" value="LOR"/>
</dbReference>
<dbReference type="Proteomes" id="UP000298416">
    <property type="component" value="Unassembled WGS sequence"/>
</dbReference>
<dbReference type="Pfam" id="PF04525">
    <property type="entry name" value="LOR"/>
    <property type="match status" value="1"/>
</dbReference>
<feature type="region of interest" description="Disordered" evidence="1">
    <location>
        <begin position="1"/>
        <end position="29"/>
    </location>
</feature>
<accession>A0A8X8XAG5</accession>
<reference evidence="2" key="2">
    <citation type="submission" date="2020-08" db="EMBL/GenBank/DDBJ databases">
        <title>Plant Genome Project.</title>
        <authorList>
            <person name="Zhang R.-G."/>
        </authorList>
    </citation>
    <scope>NUCLEOTIDE SEQUENCE</scope>
    <source>
        <strain evidence="2">Huo1</strain>
        <tissue evidence="2">Leaf</tissue>
    </source>
</reference>
<evidence type="ECO:0000313" key="3">
    <source>
        <dbReference type="Proteomes" id="UP000298416"/>
    </source>
</evidence>
<evidence type="ECO:0000313" key="2">
    <source>
        <dbReference type="EMBL" id="KAG6409312.1"/>
    </source>
</evidence>
<dbReference type="OrthoDB" id="1876238at2759"/>
<dbReference type="PANTHER" id="PTHR31087">
    <property type="match status" value="1"/>
</dbReference>
<dbReference type="PANTHER" id="PTHR31087:SF14">
    <property type="entry name" value="PROTEIN LURP-ONE-RELATED 17"/>
    <property type="match status" value="1"/>
</dbReference>
<keyword evidence="3" id="KW-1185">Reference proteome</keyword>
<proteinExistence type="predicted"/>
<name>A0A8X8XAG5_SALSN</name>
<feature type="compositionally biased region" description="Basic and acidic residues" evidence="1">
    <location>
        <begin position="14"/>
        <end position="27"/>
    </location>
</feature>
<gene>
    <name evidence="2" type="ORF">SASPL_127349</name>
</gene>
<reference evidence="2" key="1">
    <citation type="submission" date="2018-01" db="EMBL/GenBank/DDBJ databases">
        <authorList>
            <person name="Mao J.F."/>
        </authorList>
    </citation>
    <scope>NUCLEOTIDE SEQUENCE</scope>
    <source>
        <strain evidence="2">Huo1</strain>
        <tissue evidence="2">Leaf</tissue>
    </source>
</reference>
<comment type="caution">
    <text evidence="2">The sequence shown here is derived from an EMBL/GenBank/DDBJ whole genome shotgun (WGS) entry which is preliminary data.</text>
</comment>
<sequence>MVFSSKSKSRTVHHYHDERDKENKEDSGEASTSLTVWTKSLLYSCSGFTVISSDGNLAYRVDNYSCRPNHTVLMDGSGYPIFTICRRKKLGLLEYWLVYEGDVCKHSNNESQKPMFYARKNMSLRQTKVDDVLAYVYCGMSEKRCMYVVEGSFKHRSCKILGESGRAVAEIKKKEAVSRAGSFGLEVFDLVTKLGFHCRFAMAIVLLLDQMYS</sequence>
<dbReference type="AlphaFoldDB" id="A0A8X8XAG5"/>
<evidence type="ECO:0008006" key="4">
    <source>
        <dbReference type="Google" id="ProtNLM"/>
    </source>
</evidence>
<evidence type="ECO:0000256" key="1">
    <source>
        <dbReference type="SAM" id="MobiDB-lite"/>
    </source>
</evidence>
<protein>
    <recommendedName>
        <fullName evidence="4">Protein LURP-one-related 17</fullName>
    </recommendedName>
</protein>